<dbReference type="InterPro" id="IPR036691">
    <property type="entry name" value="Endo/exonu/phosph_ase_sf"/>
</dbReference>
<protein>
    <submittedName>
        <fullName evidence="2">Putative tick transposon</fullName>
    </submittedName>
</protein>
<dbReference type="Gene3D" id="3.60.10.10">
    <property type="entry name" value="Endonuclease/exonuclease/phosphatase"/>
    <property type="match status" value="1"/>
</dbReference>
<dbReference type="SUPFAM" id="SSF56672">
    <property type="entry name" value="DNA/RNA polymerases"/>
    <property type="match status" value="1"/>
</dbReference>
<dbReference type="AlphaFoldDB" id="A0A1E1XFT2"/>
<dbReference type="EMBL" id="GFAC01001120">
    <property type="protein sequence ID" value="JAT98068.1"/>
    <property type="molecule type" value="mRNA"/>
</dbReference>
<organism evidence="2">
    <name type="scientific">Amblyomma aureolatum</name>
    <dbReference type="NCBI Taxonomy" id="187763"/>
    <lineage>
        <taxon>Eukaryota</taxon>
        <taxon>Metazoa</taxon>
        <taxon>Ecdysozoa</taxon>
        <taxon>Arthropoda</taxon>
        <taxon>Chelicerata</taxon>
        <taxon>Arachnida</taxon>
        <taxon>Acari</taxon>
        <taxon>Parasitiformes</taxon>
        <taxon>Ixodida</taxon>
        <taxon>Ixodoidea</taxon>
        <taxon>Ixodidae</taxon>
        <taxon>Amblyomminae</taxon>
        <taxon>Amblyomma</taxon>
    </lineage>
</organism>
<dbReference type="PROSITE" id="PS50878">
    <property type="entry name" value="RT_POL"/>
    <property type="match status" value="1"/>
</dbReference>
<dbReference type="Pfam" id="PF03372">
    <property type="entry name" value="Exo_endo_phos"/>
    <property type="match status" value="1"/>
</dbReference>
<sequence>SLRFATINVRGLAARRRQRQLYRLAMEQDLDIVAVQETKIEGDVETESMVLPFTSRYYACVSHAIGRSAGCVLLVRQLPGLEVQAVRSDMSGRMVVCDFAFGSVVWRVICLYAPNVLEERRQFFESVKHYCKVEGKLVLMGDFNCVLAARDKSSDTPHRDNSTAELSKIIDEFGLEDVAECLEDDRGVRYTHFQAASHARLDRMYVSAELMVLCQDYRVQSVSFSDHCLVRFDIRNRMGKENKFTWYLWKLNPKILDDEVFSEQVLAMLDETKNDEAAAVCERWETFKQKAKMKALERASAIEHDKRKYEADLRKNLQIVINEESIAPGTFQDDICALKQKLEQIDTERYRGALVRARADKAITGEAPTKRAIAMEKRWARKNVISEVEQDGNILKEQNDIEDAFTSFYRTLFARSPVDSDLFKADFLTLMPKVDDNTREMLERPITSDEIALAIDDLKRGKSPGPDVLGAEFYKAFKHKLAPILAELLEDAYERKRLPPSFLSAHTVLIPKTEDSVALKRVTAYRPISLTNVDYKIYMKVLAKRMQTVMKELVGPHQTCGIRNRSIFTNIHAARSVLECCDALRMHVAMLQLDLEKAFDRVPHETLFTILQYVNVGTVITEGVAMAYRGCTTRLIINKSVGAPIQLQRSVRQGCPLSPLLFALYIEPFCLSIISSSHIKGFKLQEAEVKLLAYADDVAVFCLDHDSISKTVEIVERFCAASGSAVNWGKCLGFWHGSWLTTPDSFANMQWITTPARYLGAPLEFYRDSEPYWRNQVVEMRERTEKVKGWDLSMFARSTVCNVFFITKLWYVLSVLHCSRTNVQKLHRILAVFVWGSVWERTSRTNLFRRVRDGGLGLSHLFLRQVVSRFCFLRDVKDPFLRTVVQIRLGRLLPDFVVSTECMPGGVFGFLKEVVAAYHFLRARFSCEYLAGVQRRKLYKDLADLVFPVPLYRTMYSSNPGSDVLKRVKRMYVAPGAKSFFFRLHTGTLEVKTWMQEKGLYVPWGVHCFICRKPETIEHVFLECWGGVFFWDILQRTLKKDLPLDPRGIRFLAVENEEGVPFDAIMLMGLHCIWKSCMAARHADIEARPAQEYFRESVGRFVETHKSLYPVPEWVSRIEPLMHMKRF</sequence>
<reference evidence="2" key="1">
    <citation type="journal article" date="2017" name="Front. Cell. Infect. Microbiol.">
        <title>The Distinct Transcriptional Response of the Midgut of Amblyomma sculptum and Amblyomma aureolatum Ticks to Rickettsia rickettsii Correlates to Their Differences in Susceptibility to Infection.</title>
        <authorList>
            <person name="Martins L.A."/>
            <person name="Galletti M.F.B.M."/>
            <person name="Ribeiro J.M."/>
            <person name="Fujita A."/>
            <person name="Costa F.B."/>
            <person name="Labruna M.B."/>
            <person name="Daffre S."/>
            <person name="Fogaca A.C."/>
        </authorList>
    </citation>
    <scope>NUCLEOTIDE SEQUENCE</scope>
</reference>
<dbReference type="InterPro" id="IPR043502">
    <property type="entry name" value="DNA/RNA_pol_sf"/>
</dbReference>
<dbReference type="PANTHER" id="PTHR31635:SF196">
    <property type="entry name" value="REVERSE TRANSCRIPTASE DOMAIN-CONTAINING PROTEIN-RELATED"/>
    <property type="match status" value="1"/>
</dbReference>
<dbReference type="Pfam" id="PF00078">
    <property type="entry name" value="RVT_1"/>
    <property type="match status" value="1"/>
</dbReference>
<dbReference type="GO" id="GO:0071897">
    <property type="term" value="P:DNA biosynthetic process"/>
    <property type="evidence" value="ECO:0007669"/>
    <property type="project" value="UniProtKB-ARBA"/>
</dbReference>
<evidence type="ECO:0000259" key="1">
    <source>
        <dbReference type="PROSITE" id="PS50878"/>
    </source>
</evidence>
<dbReference type="SUPFAM" id="SSF56219">
    <property type="entry name" value="DNase I-like"/>
    <property type="match status" value="1"/>
</dbReference>
<dbReference type="CDD" id="cd01650">
    <property type="entry name" value="RT_nLTR_like"/>
    <property type="match status" value="1"/>
</dbReference>
<name>A0A1E1XFT2_9ACAR</name>
<dbReference type="PANTHER" id="PTHR31635">
    <property type="entry name" value="REVERSE TRANSCRIPTASE DOMAIN-CONTAINING PROTEIN-RELATED"/>
    <property type="match status" value="1"/>
</dbReference>
<dbReference type="GO" id="GO:0003824">
    <property type="term" value="F:catalytic activity"/>
    <property type="evidence" value="ECO:0007669"/>
    <property type="project" value="InterPro"/>
</dbReference>
<dbReference type="InterPro" id="IPR000477">
    <property type="entry name" value="RT_dom"/>
</dbReference>
<dbReference type="InterPro" id="IPR005135">
    <property type="entry name" value="Endo/exonuclease/phosphatase"/>
</dbReference>
<dbReference type="CDD" id="cd09076">
    <property type="entry name" value="L1-EN"/>
    <property type="match status" value="1"/>
</dbReference>
<evidence type="ECO:0000313" key="2">
    <source>
        <dbReference type="EMBL" id="JAT98068.1"/>
    </source>
</evidence>
<proteinExistence type="evidence at transcript level"/>
<accession>A0A1E1XFT2</accession>
<feature type="non-terminal residue" evidence="2">
    <location>
        <position position="1"/>
    </location>
</feature>
<feature type="domain" description="Reverse transcriptase" evidence="1">
    <location>
        <begin position="491"/>
        <end position="763"/>
    </location>
</feature>